<proteinExistence type="inferred from homology"/>
<dbReference type="GO" id="GO:0050163">
    <property type="term" value="F:oxaloacetate tautomerase activity"/>
    <property type="evidence" value="ECO:0007669"/>
    <property type="project" value="UniProtKB-ARBA"/>
</dbReference>
<keyword evidence="2" id="KW-0479">Metal-binding</keyword>
<comment type="caution">
    <text evidence="4">The sequence shown here is derived from an EMBL/GenBank/DDBJ whole genome shotgun (WGS) entry which is preliminary data.</text>
</comment>
<protein>
    <recommendedName>
        <fullName evidence="3">Fumarylacetoacetase-like C-terminal domain-containing protein</fullName>
    </recommendedName>
</protein>
<dbReference type="InterPro" id="IPR011234">
    <property type="entry name" value="Fumarylacetoacetase-like_C"/>
</dbReference>
<feature type="domain" description="Fumarylacetoacetase-like C-terminal" evidence="3">
    <location>
        <begin position="81"/>
        <end position="289"/>
    </location>
</feature>
<evidence type="ECO:0000313" key="4">
    <source>
        <dbReference type="EMBL" id="KAK3944808.1"/>
    </source>
</evidence>
<accession>A0AAN6S9B0</accession>
<dbReference type="Pfam" id="PF01557">
    <property type="entry name" value="FAA_hydrolase"/>
    <property type="match status" value="1"/>
</dbReference>
<dbReference type="GO" id="GO:0006107">
    <property type="term" value="P:oxaloacetate metabolic process"/>
    <property type="evidence" value="ECO:0007669"/>
    <property type="project" value="UniProtKB-ARBA"/>
</dbReference>
<evidence type="ECO:0000256" key="1">
    <source>
        <dbReference type="ARBA" id="ARBA00010211"/>
    </source>
</evidence>
<dbReference type="InterPro" id="IPR036663">
    <property type="entry name" value="Fumarylacetoacetase_C_sf"/>
</dbReference>
<dbReference type="FunFam" id="3.90.850.10:FF:000002">
    <property type="entry name" value="2-hydroxyhepta-2,4-diene-1,7-dioate isomerase"/>
    <property type="match status" value="1"/>
</dbReference>
<reference evidence="5" key="1">
    <citation type="journal article" date="2023" name="Mol. Phylogenet. Evol.">
        <title>Genome-scale phylogeny and comparative genomics of the fungal order Sordariales.</title>
        <authorList>
            <person name="Hensen N."/>
            <person name="Bonometti L."/>
            <person name="Westerberg I."/>
            <person name="Brannstrom I.O."/>
            <person name="Guillou S."/>
            <person name="Cros-Aarteil S."/>
            <person name="Calhoun S."/>
            <person name="Haridas S."/>
            <person name="Kuo A."/>
            <person name="Mondo S."/>
            <person name="Pangilinan J."/>
            <person name="Riley R."/>
            <person name="LaButti K."/>
            <person name="Andreopoulos B."/>
            <person name="Lipzen A."/>
            <person name="Chen C."/>
            <person name="Yan M."/>
            <person name="Daum C."/>
            <person name="Ng V."/>
            <person name="Clum A."/>
            <person name="Steindorff A."/>
            <person name="Ohm R.A."/>
            <person name="Martin F."/>
            <person name="Silar P."/>
            <person name="Natvig D.O."/>
            <person name="Lalanne C."/>
            <person name="Gautier V."/>
            <person name="Ament-Velasquez S.L."/>
            <person name="Kruys A."/>
            <person name="Hutchinson M.I."/>
            <person name="Powell A.J."/>
            <person name="Barry K."/>
            <person name="Miller A.N."/>
            <person name="Grigoriev I.V."/>
            <person name="Debuchy R."/>
            <person name="Gladieux P."/>
            <person name="Hiltunen Thoren M."/>
            <person name="Johannesson H."/>
        </authorList>
    </citation>
    <scope>NUCLEOTIDE SEQUENCE [LARGE SCALE GENOMIC DNA]</scope>
    <source>
        <strain evidence="5">CBS 340.73</strain>
    </source>
</reference>
<dbReference type="Proteomes" id="UP001303473">
    <property type="component" value="Unassembled WGS sequence"/>
</dbReference>
<dbReference type="Gene3D" id="3.90.850.10">
    <property type="entry name" value="Fumarylacetoacetase-like, C-terminal domain"/>
    <property type="match status" value="1"/>
</dbReference>
<evidence type="ECO:0000259" key="3">
    <source>
        <dbReference type="Pfam" id="PF01557"/>
    </source>
</evidence>
<comment type="similarity">
    <text evidence="1">Belongs to the FAH family.</text>
</comment>
<keyword evidence="5" id="KW-1185">Reference proteome</keyword>
<evidence type="ECO:0000256" key="2">
    <source>
        <dbReference type="ARBA" id="ARBA00022723"/>
    </source>
</evidence>
<evidence type="ECO:0000313" key="5">
    <source>
        <dbReference type="Proteomes" id="UP001303473"/>
    </source>
</evidence>
<name>A0AAN6S9B0_9PEZI</name>
<dbReference type="EMBL" id="MU853757">
    <property type="protein sequence ID" value="KAK3944808.1"/>
    <property type="molecule type" value="Genomic_DNA"/>
</dbReference>
<dbReference type="AlphaFoldDB" id="A0AAN6S9B0"/>
<dbReference type="PANTHER" id="PTHR11820">
    <property type="entry name" value="ACYLPYRUVASE"/>
    <property type="match status" value="1"/>
</dbReference>
<organism evidence="4 5">
    <name type="scientific">Diplogelasinospora grovesii</name>
    <dbReference type="NCBI Taxonomy" id="303347"/>
    <lineage>
        <taxon>Eukaryota</taxon>
        <taxon>Fungi</taxon>
        <taxon>Dikarya</taxon>
        <taxon>Ascomycota</taxon>
        <taxon>Pezizomycotina</taxon>
        <taxon>Sordariomycetes</taxon>
        <taxon>Sordariomycetidae</taxon>
        <taxon>Sordariales</taxon>
        <taxon>Diplogelasinosporaceae</taxon>
        <taxon>Diplogelasinospora</taxon>
    </lineage>
</organism>
<gene>
    <name evidence="4" type="ORF">QBC46DRAFT_373270</name>
</gene>
<sequence>MTFQRLVRFVPKGGDDDDDSKVLLGEPVDPSVDVGLAVRKGEDVAVKVYSGSSALNPGEATEQTATIGRLLAPLTQQEVGTIRCIGLNYKKHAEEAKMSIPAIPTLFLKPATCLADPYPAPTIIPKHTLITDTADYESELAVVLSRECKNVSEEEAMSYVLGYTAANDISSRAAQFEQTQWCYSKGFDGACPIGPVLVSPAAITDVSKLRMRGLKNGKVVQDSSLNDLIFSIPKVISFCSQGTTLPAGTVIITGTPAGVGMAHNPKELLHDGDEFVVEIQPHIGSLVNVMKDEK</sequence>
<dbReference type="PANTHER" id="PTHR11820:SF7">
    <property type="entry name" value="ACYLPYRUVASE FAHD1, MITOCHONDRIAL"/>
    <property type="match status" value="1"/>
</dbReference>
<dbReference type="GO" id="GO:0046872">
    <property type="term" value="F:metal ion binding"/>
    <property type="evidence" value="ECO:0007669"/>
    <property type="project" value="UniProtKB-KW"/>
</dbReference>
<dbReference type="SUPFAM" id="SSF56529">
    <property type="entry name" value="FAH"/>
    <property type="match status" value="1"/>
</dbReference>
<dbReference type="GO" id="GO:0018773">
    <property type="term" value="F:acetylpyruvate hydrolase activity"/>
    <property type="evidence" value="ECO:0007669"/>
    <property type="project" value="TreeGrafter"/>
</dbReference>